<comment type="caution">
    <text evidence="1">The sequence shown here is derived from an EMBL/GenBank/DDBJ whole genome shotgun (WGS) entry which is preliminary data.</text>
</comment>
<sequence>MHFLITATHYKSVTPLTQAWRPRNRKRFLKNALDTENHSVAKARQTASSHELKGGELDGIDRVLRSGEEVARQEGAGLS</sequence>
<protein>
    <submittedName>
        <fullName evidence="1">Uncharacterized protein</fullName>
    </submittedName>
</protein>
<accession>A0AAW0I2G1</accession>
<dbReference type="AlphaFoldDB" id="A0AAW0I2G1"/>
<dbReference type="EMBL" id="JBBHLL010000234">
    <property type="protein sequence ID" value="KAK7808617.1"/>
    <property type="molecule type" value="Genomic_DNA"/>
</dbReference>
<organism evidence="1 2">
    <name type="scientific">Myodes glareolus</name>
    <name type="common">Bank vole</name>
    <name type="synonym">Clethrionomys glareolus</name>
    <dbReference type="NCBI Taxonomy" id="447135"/>
    <lineage>
        <taxon>Eukaryota</taxon>
        <taxon>Metazoa</taxon>
        <taxon>Chordata</taxon>
        <taxon>Craniata</taxon>
        <taxon>Vertebrata</taxon>
        <taxon>Euteleostomi</taxon>
        <taxon>Mammalia</taxon>
        <taxon>Eutheria</taxon>
        <taxon>Euarchontoglires</taxon>
        <taxon>Glires</taxon>
        <taxon>Rodentia</taxon>
        <taxon>Myomorpha</taxon>
        <taxon>Muroidea</taxon>
        <taxon>Cricetidae</taxon>
        <taxon>Arvicolinae</taxon>
        <taxon>Myodes</taxon>
    </lineage>
</organism>
<proteinExistence type="predicted"/>
<name>A0AAW0I2G1_MYOGA</name>
<gene>
    <name evidence="1" type="ORF">U0070_010016</name>
</gene>
<dbReference type="Proteomes" id="UP001488838">
    <property type="component" value="Unassembled WGS sequence"/>
</dbReference>
<keyword evidence="2" id="KW-1185">Reference proteome</keyword>
<evidence type="ECO:0000313" key="1">
    <source>
        <dbReference type="EMBL" id="KAK7808617.1"/>
    </source>
</evidence>
<evidence type="ECO:0000313" key="2">
    <source>
        <dbReference type="Proteomes" id="UP001488838"/>
    </source>
</evidence>
<reference evidence="1 2" key="1">
    <citation type="journal article" date="2023" name="bioRxiv">
        <title>Conserved and derived expression patterns and positive selection on dental genes reveal complex evolutionary context of ever-growing rodent molars.</title>
        <authorList>
            <person name="Calamari Z.T."/>
            <person name="Song A."/>
            <person name="Cohen E."/>
            <person name="Akter M."/>
            <person name="Roy R.D."/>
            <person name="Hallikas O."/>
            <person name="Christensen M.M."/>
            <person name="Li P."/>
            <person name="Marangoni P."/>
            <person name="Jernvall J."/>
            <person name="Klein O.D."/>
        </authorList>
    </citation>
    <scope>NUCLEOTIDE SEQUENCE [LARGE SCALE GENOMIC DNA]</scope>
    <source>
        <strain evidence="1">V071</strain>
    </source>
</reference>